<evidence type="ECO:0000313" key="1">
    <source>
        <dbReference type="EMBL" id="NBI08308.1"/>
    </source>
</evidence>
<dbReference type="AlphaFoldDB" id="A0A845R3X5"/>
<proteinExistence type="predicted"/>
<protein>
    <submittedName>
        <fullName evidence="1">Uncharacterized protein</fullName>
    </submittedName>
</protein>
<gene>
    <name evidence="1" type="ORF">D3Z33_15755</name>
</gene>
<organism evidence="1 2">
    <name type="scientific">Senegalia massiliensis</name>
    <dbReference type="NCBI Taxonomy" id="1720316"/>
    <lineage>
        <taxon>Bacteria</taxon>
        <taxon>Bacillati</taxon>
        <taxon>Bacillota</taxon>
        <taxon>Clostridia</taxon>
        <taxon>Eubacteriales</taxon>
        <taxon>Clostridiaceae</taxon>
        <taxon>Senegalia</taxon>
    </lineage>
</organism>
<keyword evidence="2" id="KW-1185">Reference proteome</keyword>
<evidence type="ECO:0000313" key="2">
    <source>
        <dbReference type="Proteomes" id="UP000467132"/>
    </source>
</evidence>
<dbReference type="Proteomes" id="UP000467132">
    <property type="component" value="Unassembled WGS sequence"/>
</dbReference>
<accession>A0A845R3X5</accession>
<name>A0A845R3X5_9CLOT</name>
<dbReference type="EMBL" id="QXXA01000028">
    <property type="protein sequence ID" value="NBI08308.1"/>
    <property type="molecule type" value="Genomic_DNA"/>
</dbReference>
<comment type="caution">
    <text evidence="1">The sequence shown here is derived from an EMBL/GenBank/DDBJ whole genome shotgun (WGS) entry which is preliminary data.</text>
</comment>
<sequence>MIEVPKHTRNIMSKAYSKINSEHLEQLELHANNVDEFLKLDNITDILDDTDTILTYLGFDENDDLTDFGRELQNLYDDIYYNN</sequence>
<reference evidence="1 2" key="1">
    <citation type="submission" date="2018-08" db="EMBL/GenBank/DDBJ databases">
        <title>Murine metabolic-syndrome-specific gut microbial biobank.</title>
        <authorList>
            <person name="Liu C."/>
        </authorList>
    </citation>
    <scope>NUCLEOTIDE SEQUENCE [LARGE SCALE GENOMIC DNA]</scope>
    <source>
        <strain evidence="1 2">583</strain>
    </source>
</reference>